<proteinExistence type="predicted"/>
<dbReference type="InterPro" id="IPR032799">
    <property type="entry name" value="TAXi_C"/>
</dbReference>
<dbReference type="Pfam" id="PF14541">
    <property type="entry name" value="TAXi_C"/>
    <property type="match status" value="1"/>
</dbReference>
<organism evidence="3 4">
    <name type="scientific">Eleusine coracana subsp. coracana</name>
    <dbReference type="NCBI Taxonomy" id="191504"/>
    <lineage>
        <taxon>Eukaryota</taxon>
        <taxon>Viridiplantae</taxon>
        <taxon>Streptophyta</taxon>
        <taxon>Embryophyta</taxon>
        <taxon>Tracheophyta</taxon>
        <taxon>Spermatophyta</taxon>
        <taxon>Magnoliopsida</taxon>
        <taxon>Liliopsida</taxon>
        <taxon>Poales</taxon>
        <taxon>Poaceae</taxon>
        <taxon>PACMAD clade</taxon>
        <taxon>Chloridoideae</taxon>
        <taxon>Cynodonteae</taxon>
        <taxon>Eleusininae</taxon>
        <taxon>Eleusine</taxon>
    </lineage>
</organism>
<feature type="region of interest" description="Disordered" evidence="1">
    <location>
        <begin position="1"/>
        <end position="24"/>
    </location>
</feature>
<evidence type="ECO:0000313" key="4">
    <source>
        <dbReference type="Proteomes" id="UP001054889"/>
    </source>
</evidence>
<comment type="caution">
    <text evidence="3">The sequence shown here is derived from an EMBL/GenBank/DDBJ whole genome shotgun (WGS) entry which is preliminary data.</text>
</comment>
<accession>A0AAV5FP74</accession>
<evidence type="ECO:0000259" key="2">
    <source>
        <dbReference type="Pfam" id="PF14541"/>
    </source>
</evidence>
<sequence>MEVRGGGGGWVRDRGPSPKEARCFGRSSSQASALGYAGPDVHLLPDNGRTWSISGSESLVQVDSNTVCFAFQVSSAVHDDKVVQTSMSCLHSVRLVLNGGMTSAPRGFLHRRCGSRQLRADQGIEAWGGVDSLVELSESMCQAASLLAHYDPFDDPRRPSTFLDAIVLGNVELDLNDVYLVLSQMLQESNISKLKLRVENLQFADCCKMRNGRAPGRLKLNVVHLDIHVVHLAGCDKQPTSLQGIRVQLLLRHGLLVPLLVFWYCSQNKVDYSDFLNLEKDDDGLPICDVD</sequence>
<dbReference type="EMBL" id="BQKI01000090">
    <property type="protein sequence ID" value="GJN36648.1"/>
    <property type="molecule type" value="Genomic_DNA"/>
</dbReference>
<dbReference type="InterPro" id="IPR021109">
    <property type="entry name" value="Peptidase_aspartic_dom_sf"/>
</dbReference>
<gene>
    <name evidence="3" type="primary">gb25528</name>
    <name evidence="3" type="ORF">PR202_gb25528</name>
</gene>
<reference evidence="3" key="1">
    <citation type="journal article" date="2018" name="DNA Res.">
        <title>Multiple hybrid de novo genome assembly of finger millet, an orphan allotetraploid crop.</title>
        <authorList>
            <person name="Hatakeyama M."/>
            <person name="Aluri S."/>
            <person name="Balachadran M.T."/>
            <person name="Sivarajan S.R."/>
            <person name="Patrignani A."/>
            <person name="Gruter S."/>
            <person name="Poveda L."/>
            <person name="Shimizu-Inatsugi R."/>
            <person name="Baeten J."/>
            <person name="Francoijs K.J."/>
            <person name="Nataraja K.N."/>
            <person name="Reddy Y.A.N."/>
            <person name="Phadnis S."/>
            <person name="Ravikumar R.L."/>
            <person name="Schlapbach R."/>
            <person name="Sreeman S.M."/>
            <person name="Shimizu K.K."/>
        </authorList>
    </citation>
    <scope>NUCLEOTIDE SEQUENCE</scope>
</reference>
<keyword evidence="4" id="KW-1185">Reference proteome</keyword>
<protein>
    <recommendedName>
        <fullName evidence="2">Xylanase inhibitor C-terminal domain-containing protein</fullName>
    </recommendedName>
</protein>
<feature type="domain" description="Xylanase inhibitor C-terminal" evidence="2">
    <location>
        <begin position="19"/>
        <end position="76"/>
    </location>
</feature>
<name>A0AAV5FP74_ELECO</name>
<feature type="compositionally biased region" description="Gly residues" evidence="1">
    <location>
        <begin position="1"/>
        <end position="10"/>
    </location>
</feature>
<evidence type="ECO:0000313" key="3">
    <source>
        <dbReference type="EMBL" id="GJN36648.1"/>
    </source>
</evidence>
<evidence type="ECO:0000256" key="1">
    <source>
        <dbReference type="SAM" id="MobiDB-lite"/>
    </source>
</evidence>
<reference evidence="3" key="2">
    <citation type="submission" date="2021-12" db="EMBL/GenBank/DDBJ databases">
        <title>Resequencing data analysis of finger millet.</title>
        <authorList>
            <person name="Hatakeyama M."/>
            <person name="Aluri S."/>
            <person name="Balachadran M.T."/>
            <person name="Sivarajan S.R."/>
            <person name="Poveda L."/>
            <person name="Shimizu-Inatsugi R."/>
            <person name="Schlapbach R."/>
            <person name="Sreeman S.M."/>
            <person name="Shimizu K.K."/>
        </authorList>
    </citation>
    <scope>NUCLEOTIDE SEQUENCE</scope>
</reference>
<dbReference type="AlphaFoldDB" id="A0AAV5FP74"/>
<dbReference type="Proteomes" id="UP001054889">
    <property type="component" value="Unassembled WGS sequence"/>
</dbReference>
<dbReference type="Gene3D" id="2.40.70.10">
    <property type="entry name" value="Acid Proteases"/>
    <property type="match status" value="1"/>
</dbReference>
<feature type="compositionally biased region" description="Basic and acidic residues" evidence="1">
    <location>
        <begin position="11"/>
        <end position="23"/>
    </location>
</feature>